<sequence length="723" mass="78908">MDASEPDPAFNLAELLAQDLENSAAVFTSKSMTAGYPTHGLATPDGYVDGSTHGPTISRYPTPQSQHPVTRPRHLQLNVVNEANGTCAMHDQEAVLSYGGDCSGSTSESESAVMEPLSIRTRQQSVTTPATSVSGRCSSLVSHKPVSPSSTLSSASFPHMARQGQGSWFDADEYSPLHSERHDSMERPSSPFRPRSALAFNSTTFDNMPPALPDGSLRITTSAAFQYPAFRDPNSIERPHTSGGVPQMERPRIINIPPSVIVPRRRSSLNREQGRLPLASSEAHMHDQTVDNAPDIPSEEKIGIDEGMPIVSTVPILTTSSGRVIIDASRPPSVDSIRDLLPRRAQAAPPSRLSIIRTETFDEGEPAEDYVCPERPAPTRRPWIGNIHGRFDSGMGHYAPGPSNIPRSKSLGGIPLPPEVIDSLRISLSCFPETMLLSSSLSIETVRAYSRKLRHQVCINPHDINHSEDNRSLFSFSGHSTKRQNRWNLQKLIPSHWAKQQHHQGHYRRSSNGSDLARDEPEAPAIASNWVPIKNIFPAGSDYLCDALYAHIVAYNYLNTLYPLPVAQSSRTTFPGSSDGSSGVVKSHQLGDNNHKVPKKAASVLGMQSSDAAPAHQYPDSMSSLGRIQSRRFRRHVHGTDWGLIRSASGGSNNSGGGVEMAVIRDLQAGLERCINQLVKTLEQESLSEQSEPVRPRDSTRGVDSFLLRALFEVVHVAEDSVC</sequence>
<feature type="compositionally biased region" description="Low complexity" evidence="1">
    <location>
        <begin position="142"/>
        <end position="157"/>
    </location>
</feature>
<proteinExistence type="predicted"/>
<evidence type="ECO:0000313" key="2">
    <source>
        <dbReference type="EMBL" id="KAK3330611.1"/>
    </source>
</evidence>
<protein>
    <submittedName>
        <fullName evidence="2">Uncharacterized protein</fullName>
    </submittedName>
</protein>
<feature type="region of interest" description="Disordered" evidence="1">
    <location>
        <begin position="112"/>
        <end position="157"/>
    </location>
</feature>
<feature type="compositionally biased region" description="Polar residues" evidence="1">
    <location>
        <begin position="120"/>
        <end position="141"/>
    </location>
</feature>
<dbReference type="EMBL" id="JAUEDM010000001">
    <property type="protein sequence ID" value="KAK3330611.1"/>
    <property type="molecule type" value="Genomic_DNA"/>
</dbReference>
<comment type="caution">
    <text evidence="2">The sequence shown here is derived from an EMBL/GenBank/DDBJ whole genome shotgun (WGS) entry which is preliminary data.</text>
</comment>
<feature type="region of interest" description="Disordered" evidence="1">
    <location>
        <begin position="571"/>
        <end position="594"/>
    </location>
</feature>
<feature type="region of interest" description="Disordered" evidence="1">
    <location>
        <begin position="49"/>
        <end position="71"/>
    </location>
</feature>
<dbReference type="Proteomes" id="UP001283341">
    <property type="component" value="Unassembled WGS sequence"/>
</dbReference>
<feature type="region of interest" description="Disordered" evidence="1">
    <location>
        <begin position="500"/>
        <end position="520"/>
    </location>
</feature>
<reference evidence="2" key="2">
    <citation type="submission" date="2023-06" db="EMBL/GenBank/DDBJ databases">
        <authorList>
            <consortium name="Lawrence Berkeley National Laboratory"/>
            <person name="Haridas S."/>
            <person name="Hensen N."/>
            <person name="Bonometti L."/>
            <person name="Westerberg I."/>
            <person name="Brannstrom I.O."/>
            <person name="Guillou S."/>
            <person name="Cros-Aarteil S."/>
            <person name="Calhoun S."/>
            <person name="Kuo A."/>
            <person name="Mondo S."/>
            <person name="Pangilinan J."/>
            <person name="Riley R."/>
            <person name="Labutti K."/>
            <person name="Andreopoulos B."/>
            <person name="Lipzen A."/>
            <person name="Chen C."/>
            <person name="Yanf M."/>
            <person name="Daum C."/>
            <person name="Ng V."/>
            <person name="Clum A."/>
            <person name="Steindorff A."/>
            <person name="Ohm R."/>
            <person name="Martin F."/>
            <person name="Silar P."/>
            <person name="Natvig D."/>
            <person name="Lalanne C."/>
            <person name="Gautier V."/>
            <person name="Ament-Velasquez S.L."/>
            <person name="Kruys A."/>
            <person name="Hutchinson M.I."/>
            <person name="Powell A.J."/>
            <person name="Barry K."/>
            <person name="Miller A.N."/>
            <person name="Grigoriev I.V."/>
            <person name="Debuchy R."/>
            <person name="Gladieux P."/>
            <person name="Thoren M.H."/>
            <person name="Johannesson H."/>
        </authorList>
    </citation>
    <scope>NUCLEOTIDE SEQUENCE</scope>
    <source>
        <strain evidence="2">CBS 118394</strain>
    </source>
</reference>
<feature type="compositionally biased region" description="Polar residues" evidence="1">
    <location>
        <begin position="53"/>
        <end position="68"/>
    </location>
</feature>
<gene>
    <name evidence="2" type="ORF">B0H66DRAFT_466211</name>
</gene>
<dbReference type="AlphaFoldDB" id="A0AAE0ISS3"/>
<evidence type="ECO:0000313" key="3">
    <source>
        <dbReference type="Proteomes" id="UP001283341"/>
    </source>
</evidence>
<accession>A0AAE0ISS3</accession>
<keyword evidence="3" id="KW-1185">Reference proteome</keyword>
<evidence type="ECO:0000256" key="1">
    <source>
        <dbReference type="SAM" id="MobiDB-lite"/>
    </source>
</evidence>
<organism evidence="2 3">
    <name type="scientific">Apodospora peruviana</name>
    <dbReference type="NCBI Taxonomy" id="516989"/>
    <lineage>
        <taxon>Eukaryota</taxon>
        <taxon>Fungi</taxon>
        <taxon>Dikarya</taxon>
        <taxon>Ascomycota</taxon>
        <taxon>Pezizomycotina</taxon>
        <taxon>Sordariomycetes</taxon>
        <taxon>Sordariomycetidae</taxon>
        <taxon>Sordariales</taxon>
        <taxon>Lasiosphaeriaceae</taxon>
        <taxon>Apodospora</taxon>
    </lineage>
</organism>
<name>A0AAE0ISS3_9PEZI</name>
<feature type="compositionally biased region" description="Basic residues" evidence="1">
    <location>
        <begin position="500"/>
        <end position="509"/>
    </location>
</feature>
<reference evidence="2" key="1">
    <citation type="journal article" date="2023" name="Mol. Phylogenet. Evol.">
        <title>Genome-scale phylogeny and comparative genomics of the fungal order Sordariales.</title>
        <authorList>
            <person name="Hensen N."/>
            <person name="Bonometti L."/>
            <person name="Westerberg I."/>
            <person name="Brannstrom I.O."/>
            <person name="Guillou S."/>
            <person name="Cros-Aarteil S."/>
            <person name="Calhoun S."/>
            <person name="Haridas S."/>
            <person name="Kuo A."/>
            <person name="Mondo S."/>
            <person name="Pangilinan J."/>
            <person name="Riley R."/>
            <person name="LaButti K."/>
            <person name="Andreopoulos B."/>
            <person name="Lipzen A."/>
            <person name="Chen C."/>
            <person name="Yan M."/>
            <person name="Daum C."/>
            <person name="Ng V."/>
            <person name="Clum A."/>
            <person name="Steindorff A."/>
            <person name="Ohm R.A."/>
            <person name="Martin F."/>
            <person name="Silar P."/>
            <person name="Natvig D.O."/>
            <person name="Lalanne C."/>
            <person name="Gautier V."/>
            <person name="Ament-Velasquez S.L."/>
            <person name="Kruys A."/>
            <person name="Hutchinson M.I."/>
            <person name="Powell A.J."/>
            <person name="Barry K."/>
            <person name="Miller A.N."/>
            <person name="Grigoriev I.V."/>
            <person name="Debuchy R."/>
            <person name="Gladieux P."/>
            <person name="Hiltunen Thoren M."/>
            <person name="Johannesson H."/>
        </authorList>
    </citation>
    <scope>NUCLEOTIDE SEQUENCE</scope>
    <source>
        <strain evidence="2">CBS 118394</strain>
    </source>
</reference>